<sequence>SSAPMSYASPVTSHVLDTSVGRPAADVRVELQKLQSGVWTRVSEGRTNSDGRVASPLVPRNALFEAATYRMVFYTQEYFETNGVTDFFYPEVTIAFVVNDPSQHYHVPLLLNPFGFSTYRGS</sequence>
<feature type="binding site" evidence="7">
    <location>
        <position position="119"/>
    </location>
    <ligand>
        <name>substrate</name>
    </ligand>
</feature>
<dbReference type="PROSITE" id="PS00768">
    <property type="entry name" value="TRANSTHYRETIN_1"/>
    <property type="match status" value="1"/>
</dbReference>
<dbReference type="InterPro" id="IPR014306">
    <property type="entry name" value="Hydroxyisourate_hydrolase"/>
</dbReference>
<dbReference type="InParanoid" id="H3G634"/>
<evidence type="ECO:0000313" key="11">
    <source>
        <dbReference type="Proteomes" id="UP000005238"/>
    </source>
</evidence>
<dbReference type="FunFam" id="2.60.40.180:FF:000005">
    <property type="entry name" value="5-hydroxyisourate hydrolase"/>
    <property type="match status" value="1"/>
</dbReference>
<dbReference type="InterPro" id="IPR023416">
    <property type="entry name" value="Transthyretin/HIU_hydrolase_d"/>
</dbReference>
<dbReference type="OMA" id="CSENQNY"/>
<dbReference type="VEuPathDB" id="FungiDB:KRP22_8178"/>
<dbReference type="AlphaFoldDB" id="H3G634"/>
<dbReference type="PANTHER" id="PTHR10395">
    <property type="entry name" value="URICASE AND TRANSTHYRETIN-RELATED"/>
    <property type="match status" value="1"/>
</dbReference>
<dbReference type="eggNOG" id="KOG3006">
    <property type="taxonomic scope" value="Eukaryota"/>
</dbReference>
<dbReference type="InterPro" id="IPR000895">
    <property type="entry name" value="Transthyretin/HIU_hydrolase"/>
</dbReference>
<evidence type="ECO:0000256" key="4">
    <source>
        <dbReference type="ARBA" id="ARBA00011881"/>
    </source>
</evidence>
<dbReference type="EMBL" id="DS566018">
    <property type="status" value="NOT_ANNOTATED_CDS"/>
    <property type="molecule type" value="Genomic_DNA"/>
</dbReference>
<evidence type="ECO:0000256" key="5">
    <source>
        <dbReference type="ARBA" id="ARBA00022631"/>
    </source>
</evidence>
<accession>H3G634</accession>
<dbReference type="InterPro" id="IPR023418">
    <property type="entry name" value="Thyroxine_BS"/>
</dbReference>
<evidence type="ECO:0000256" key="7">
    <source>
        <dbReference type="PIRSR" id="PIRSR600895-51"/>
    </source>
</evidence>
<keyword evidence="6 8" id="KW-0378">Hydrolase</keyword>
<organism evidence="10 11">
    <name type="scientific">Phytophthora ramorum</name>
    <name type="common">Sudden oak death agent</name>
    <dbReference type="NCBI Taxonomy" id="164328"/>
    <lineage>
        <taxon>Eukaryota</taxon>
        <taxon>Sar</taxon>
        <taxon>Stramenopiles</taxon>
        <taxon>Oomycota</taxon>
        <taxon>Peronosporomycetes</taxon>
        <taxon>Peronosporales</taxon>
        <taxon>Peronosporaceae</taxon>
        <taxon>Phytophthora</taxon>
    </lineage>
</organism>
<evidence type="ECO:0000313" key="10">
    <source>
        <dbReference type="EnsemblProtists" id="Phyra44387"/>
    </source>
</evidence>
<dbReference type="EnsemblProtists" id="Phyra44387">
    <property type="protein sequence ID" value="Phyra44387"/>
    <property type="gene ID" value="Phyra44387"/>
</dbReference>
<comment type="subunit">
    <text evidence="4 8">Homotetramer.</text>
</comment>
<dbReference type="SUPFAM" id="SSF49472">
    <property type="entry name" value="Transthyretin (synonym: prealbumin)"/>
    <property type="match status" value="1"/>
</dbReference>
<evidence type="ECO:0000259" key="9">
    <source>
        <dbReference type="SMART" id="SM00095"/>
    </source>
</evidence>
<keyword evidence="11" id="KW-1185">Reference proteome</keyword>
<feature type="binding site" evidence="7">
    <location>
        <position position="14"/>
    </location>
    <ligand>
        <name>substrate</name>
    </ligand>
</feature>
<dbReference type="Pfam" id="PF00576">
    <property type="entry name" value="Transthyretin"/>
    <property type="match status" value="1"/>
</dbReference>
<dbReference type="GO" id="GO:0006144">
    <property type="term" value="P:purine nucleobase metabolic process"/>
    <property type="evidence" value="ECO:0000318"/>
    <property type="project" value="GO_Central"/>
</dbReference>
<protein>
    <recommendedName>
        <fullName evidence="8">5-hydroxyisourate hydrolase</fullName>
        <shortName evidence="8">HIU hydrolase</shortName>
        <shortName evidence="8">HIUHase</shortName>
        <ecNumber evidence="8">3.5.2.17</ecNumber>
    </recommendedName>
</protein>
<dbReference type="EC" id="3.5.2.17" evidence="8"/>
<dbReference type="PRINTS" id="PR00189">
    <property type="entry name" value="TRNSTHYRETIN"/>
</dbReference>
<dbReference type="PANTHER" id="PTHR10395:SF7">
    <property type="entry name" value="5-HYDROXYISOURATE HYDROLASE"/>
    <property type="match status" value="1"/>
</dbReference>
<dbReference type="InterPro" id="IPR036817">
    <property type="entry name" value="Transthyretin/HIU_hydrolase_sf"/>
</dbReference>
<dbReference type="STRING" id="164328.H3G634"/>
<proteinExistence type="inferred from homology"/>
<dbReference type="CDD" id="cd05822">
    <property type="entry name" value="TLP_HIUase"/>
    <property type="match status" value="1"/>
</dbReference>
<dbReference type="VEuPathDB" id="FungiDB:KRP23_1973"/>
<comment type="similarity">
    <text evidence="3 8">Belongs to the transthyretin family. 5-hydroxyisourate hydrolase subfamily.</text>
</comment>
<evidence type="ECO:0000256" key="2">
    <source>
        <dbReference type="ARBA" id="ARBA00002704"/>
    </source>
</evidence>
<feature type="binding site" evidence="7">
    <location>
        <position position="52"/>
    </location>
    <ligand>
        <name>substrate</name>
    </ligand>
</feature>
<evidence type="ECO:0000256" key="6">
    <source>
        <dbReference type="ARBA" id="ARBA00022801"/>
    </source>
</evidence>
<dbReference type="GO" id="GO:0033971">
    <property type="term" value="F:hydroxyisourate hydrolase activity"/>
    <property type="evidence" value="ECO:0007669"/>
    <property type="project" value="UniProtKB-EC"/>
</dbReference>
<dbReference type="NCBIfam" id="TIGR02962">
    <property type="entry name" value="hdxy_isourate"/>
    <property type="match status" value="1"/>
</dbReference>
<evidence type="ECO:0000256" key="8">
    <source>
        <dbReference type="RuleBase" id="RU361270"/>
    </source>
</evidence>
<evidence type="ECO:0000256" key="3">
    <source>
        <dbReference type="ARBA" id="ARBA00009850"/>
    </source>
</evidence>
<evidence type="ECO:0000256" key="1">
    <source>
        <dbReference type="ARBA" id="ARBA00001043"/>
    </source>
</evidence>
<reference evidence="11" key="1">
    <citation type="journal article" date="2006" name="Science">
        <title>Phytophthora genome sequences uncover evolutionary origins and mechanisms of pathogenesis.</title>
        <authorList>
            <person name="Tyler B.M."/>
            <person name="Tripathy S."/>
            <person name="Zhang X."/>
            <person name="Dehal P."/>
            <person name="Jiang R.H."/>
            <person name="Aerts A."/>
            <person name="Arredondo F.D."/>
            <person name="Baxter L."/>
            <person name="Bensasson D."/>
            <person name="Beynon J.L."/>
            <person name="Chapman J."/>
            <person name="Damasceno C.M."/>
            <person name="Dorrance A.E."/>
            <person name="Dou D."/>
            <person name="Dickerman A.W."/>
            <person name="Dubchak I.L."/>
            <person name="Garbelotto M."/>
            <person name="Gijzen M."/>
            <person name="Gordon S.G."/>
            <person name="Govers F."/>
            <person name="Grunwald N.J."/>
            <person name="Huang W."/>
            <person name="Ivors K.L."/>
            <person name="Jones R.W."/>
            <person name="Kamoun S."/>
            <person name="Krampis K."/>
            <person name="Lamour K.H."/>
            <person name="Lee M.K."/>
            <person name="McDonald W.H."/>
            <person name="Medina M."/>
            <person name="Meijer H.J."/>
            <person name="Nordberg E.K."/>
            <person name="Maclean D.J."/>
            <person name="Ospina-Giraldo M.D."/>
            <person name="Morris P.F."/>
            <person name="Phuntumart V."/>
            <person name="Putnam N.H."/>
            <person name="Rash S."/>
            <person name="Rose J.K."/>
            <person name="Sakihama Y."/>
            <person name="Salamov A.A."/>
            <person name="Savidor A."/>
            <person name="Scheuring C.F."/>
            <person name="Smith B.M."/>
            <person name="Sobral B.W."/>
            <person name="Terry A."/>
            <person name="Torto-Alalibo T.A."/>
            <person name="Win J."/>
            <person name="Xu Z."/>
            <person name="Zhang H."/>
            <person name="Grigoriev I.V."/>
            <person name="Rokhsar D.S."/>
            <person name="Boore J.L."/>
        </authorList>
    </citation>
    <scope>NUCLEOTIDE SEQUENCE [LARGE SCALE GENOMIC DNA]</scope>
    <source>
        <strain evidence="11">Pr102</strain>
    </source>
</reference>
<dbReference type="SMART" id="SM00095">
    <property type="entry name" value="TR_THY"/>
    <property type="match status" value="1"/>
</dbReference>
<feature type="domain" description="Transthyretin/hydroxyisourate hydrolase" evidence="9">
    <location>
        <begin position="6"/>
        <end position="121"/>
    </location>
</feature>
<dbReference type="Gene3D" id="2.60.40.180">
    <property type="entry name" value="Transthyretin/hydroxyisourate hydrolase domain"/>
    <property type="match status" value="1"/>
</dbReference>
<reference evidence="10" key="2">
    <citation type="submission" date="2015-06" db="UniProtKB">
        <authorList>
            <consortium name="EnsemblProtists"/>
        </authorList>
    </citation>
    <scope>IDENTIFICATION</scope>
    <source>
        <strain evidence="10">Pr102</strain>
    </source>
</reference>
<keyword evidence="5 8" id="KW-0659">Purine metabolism</keyword>
<dbReference type="Proteomes" id="UP000005238">
    <property type="component" value="Unassembled WGS sequence"/>
</dbReference>
<comment type="function">
    <text evidence="2">Catalyzes the hydrolysis of 5-hydroxyisourate (HIU) to 2-oxo-4-hydroxy-4-carboxy-5-ureidoimidazoline (OHCU).</text>
</comment>
<name>H3G634_PHYRM</name>
<comment type="catalytic activity">
    <reaction evidence="1 8">
        <text>5-hydroxyisourate + H2O = 5-hydroxy-2-oxo-4-ureido-2,5-dihydro-1H-imidazole-5-carboxylate + H(+)</text>
        <dbReference type="Rhea" id="RHEA:23736"/>
        <dbReference type="ChEBI" id="CHEBI:15377"/>
        <dbReference type="ChEBI" id="CHEBI:15378"/>
        <dbReference type="ChEBI" id="CHEBI:18072"/>
        <dbReference type="ChEBI" id="CHEBI:58639"/>
        <dbReference type="EC" id="3.5.2.17"/>
    </reaction>
</comment>
<dbReference type="HOGENOM" id="CLU_115536_1_0_1"/>